<comment type="subcellular location">
    <subcellularLocation>
        <location evidence="1">Membrane</location>
        <topology evidence="1">Multi-pass membrane protein</topology>
    </subcellularLocation>
</comment>
<sequence>MSLGASQNVSIIKPLAAAITFHQLLLGIGRGGCISQAKFGLKKRLVMALVFCLTTPVGIGIGIGFSEIYYENGPTMLMVSGFLKAAAAGILLFTGVVTLRGLRVLNRVDMLLVFLNVFILLPFPITKF</sequence>
<dbReference type="OrthoDB" id="448280at2759"/>
<comment type="caution">
    <text evidence="6">The sequence shown here is derived from an EMBL/GenBank/DDBJ whole genome shotgun (WGS) entry which is preliminary data.</text>
</comment>
<dbReference type="EMBL" id="CACVBM020001151">
    <property type="protein sequence ID" value="CAA7035029.1"/>
    <property type="molecule type" value="Genomic_DNA"/>
</dbReference>
<evidence type="ECO:0000256" key="5">
    <source>
        <dbReference type="SAM" id="Phobius"/>
    </source>
</evidence>
<reference evidence="6" key="1">
    <citation type="submission" date="2020-01" db="EMBL/GenBank/DDBJ databases">
        <authorList>
            <person name="Mishra B."/>
        </authorList>
    </citation>
    <scope>NUCLEOTIDE SEQUENCE [LARGE SCALE GENOMIC DNA]</scope>
</reference>
<keyword evidence="4 5" id="KW-0472">Membrane</keyword>
<dbReference type="AlphaFoldDB" id="A0A6D2J0P3"/>
<evidence type="ECO:0000256" key="2">
    <source>
        <dbReference type="ARBA" id="ARBA00022692"/>
    </source>
</evidence>
<dbReference type="Pfam" id="PF02535">
    <property type="entry name" value="Zip"/>
    <property type="match status" value="1"/>
</dbReference>
<keyword evidence="2 5" id="KW-0812">Transmembrane</keyword>
<feature type="transmembrane region" description="Helical" evidence="5">
    <location>
        <begin position="108"/>
        <end position="125"/>
    </location>
</feature>
<dbReference type="GO" id="GO:0005385">
    <property type="term" value="F:zinc ion transmembrane transporter activity"/>
    <property type="evidence" value="ECO:0007669"/>
    <property type="project" value="TreeGrafter"/>
</dbReference>
<evidence type="ECO:0000313" key="6">
    <source>
        <dbReference type="EMBL" id="CAA7035029.1"/>
    </source>
</evidence>
<feature type="transmembrane region" description="Helical" evidence="5">
    <location>
        <begin position="76"/>
        <end position="96"/>
    </location>
</feature>
<dbReference type="PANTHER" id="PTHR11040:SF164">
    <property type="entry name" value="ZINC TRANSPORTER 12-RELATED"/>
    <property type="match status" value="1"/>
</dbReference>
<evidence type="ECO:0000313" key="7">
    <source>
        <dbReference type="Proteomes" id="UP000467841"/>
    </source>
</evidence>
<name>A0A6D2J0P3_9BRAS</name>
<feature type="transmembrane region" description="Helical" evidence="5">
    <location>
        <begin position="45"/>
        <end position="70"/>
    </location>
</feature>
<evidence type="ECO:0000256" key="4">
    <source>
        <dbReference type="ARBA" id="ARBA00023136"/>
    </source>
</evidence>
<evidence type="ECO:0000256" key="3">
    <source>
        <dbReference type="ARBA" id="ARBA00022989"/>
    </source>
</evidence>
<feature type="transmembrane region" description="Helical" evidence="5">
    <location>
        <begin position="12"/>
        <end position="33"/>
    </location>
</feature>
<accession>A0A6D2J0P3</accession>
<dbReference type="PANTHER" id="PTHR11040">
    <property type="entry name" value="ZINC/IRON TRANSPORTER"/>
    <property type="match status" value="1"/>
</dbReference>
<organism evidence="6 7">
    <name type="scientific">Microthlaspi erraticum</name>
    <dbReference type="NCBI Taxonomy" id="1685480"/>
    <lineage>
        <taxon>Eukaryota</taxon>
        <taxon>Viridiplantae</taxon>
        <taxon>Streptophyta</taxon>
        <taxon>Embryophyta</taxon>
        <taxon>Tracheophyta</taxon>
        <taxon>Spermatophyta</taxon>
        <taxon>Magnoliopsida</taxon>
        <taxon>eudicotyledons</taxon>
        <taxon>Gunneridae</taxon>
        <taxon>Pentapetalae</taxon>
        <taxon>rosids</taxon>
        <taxon>malvids</taxon>
        <taxon>Brassicales</taxon>
        <taxon>Brassicaceae</taxon>
        <taxon>Coluteocarpeae</taxon>
        <taxon>Microthlaspi</taxon>
    </lineage>
</organism>
<dbReference type="Proteomes" id="UP000467841">
    <property type="component" value="Unassembled WGS sequence"/>
</dbReference>
<proteinExistence type="predicted"/>
<protein>
    <submittedName>
        <fullName evidence="6">Uncharacterized protein</fullName>
    </submittedName>
</protein>
<dbReference type="GO" id="GO:0005886">
    <property type="term" value="C:plasma membrane"/>
    <property type="evidence" value="ECO:0007669"/>
    <property type="project" value="TreeGrafter"/>
</dbReference>
<dbReference type="InterPro" id="IPR003689">
    <property type="entry name" value="ZIP"/>
</dbReference>
<gene>
    <name evidence="6" type="ORF">MERR_LOCUS22264</name>
</gene>
<keyword evidence="7" id="KW-1185">Reference proteome</keyword>
<keyword evidence="3 5" id="KW-1133">Transmembrane helix</keyword>
<evidence type="ECO:0000256" key="1">
    <source>
        <dbReference type="ARBA" id="ARBA00004141"/>
    </source>
</evidence>